<feature type="transmembrane region" description="Helical" evidence="6">
    <location>
        <begin position="127"/>
        <end position="147"/>
    </location>
</feature>
<feature type="transmembrane region" description="Helical" evidence="6">
    <location>
        <begin position="71"/>
        <end position="91"/>
    </location>
</feature>
<feature type="domain" description="EamA" evidence="7">
    <location>
        <begin position="153"/>
        <end position="281"/>
    </location>
</feature>
<dbReference type="GO" id="GO:0005886">
    <property type="term" value="C:plasma membrane"/>
    <property type="evidence" value="ECO:0007669"/>
    <property type="project" value="UniProtKB-SubCell"/>
</dbReference>
<evidence type="ECO:0000256" key="5">
    <source>
        <dbReference type="ARBA" id="ARBA00023136"/>
    </source>
</evidence>
<reference evidence="8 9" key="1">
    <citation type="journal article" date="2019" name="Nat. Microbiol.">
        <title>Mediterranean grassland soil C-N compound turnover is dependent on rainfall and depth, and is mediated by genomically divergent microorganisms.</title>
        <authorList>
            <person name="Diamond S."/>
            <person name="Andeer P.F."/>
            <person name="Li Z."/>
            <person name="Crits-Christoph A."/>
            <person name="Burstein D."/>
            <person name="Anantharaman K."/>
            <person name="Lane K.R."/>
            <person name="Thomas B.C."/>
            <person name="Pan C."/>
            <person name="Northen T.R."/>
            <person name="Banfield J.F."/>
        </authorList>
    </citation>
    <scope>NUCLEOTIDE SEQUENCE [LARGE SCALE GENOMIC DNA]</scope>
    <source>
        <strain evidence="8">WS_6</strain>
    </source>
</reference>
<feature type="transmembrane region" description="Helical" evidence="6">
    <location>
        <begin position="264"/>
        <end position="281"/>
    </location>
</feature>
<evidence type="ECO:0000313" key="9">
    <source>
        <dbReference type="Proteomes" id="UP000316852"/>
    </source>
</evidence>
<keyword evidence="5 6" id="KW-0472">Membrane</keyword>
<evidence type="ECO:0000256" key="3">
    <source>
        <dbReference type="ARBA" id="ARBA00022692"/>
    </source>
</evidence>
<organism evidence="8 9">
    <name type="scientific">Eiseniibacteriota bacterium</name>
    <dbReference type="NCBI Taxonomy" id="2212470"/>
    <lineage>
        <taxon>Bacteria</taxon>
        <taxon>Candidatus Eiseniibacteriota</taxon>
    </lineage>
</organism>
<dbReference type="SUPFAM" id="SSF103481">
    <property type="entry name" value="Multidrug resistance efflux transporter EmrE"/>
    <property type="match status" value="2"/>
</dbReference>
<dbReference type="Pfam" id="PF00892">
    <property type="entry name" value="EamA"/>
    <property type="match status" value="2"/>
</dbReference>
<dbReference type="Proteomes" id="UP000316852">
    <property type="component" value="Unassembled WGS sequence"/>
</dbReference>
<feature type="transmembrane region" description="Helical" evidence="6">
    <location>
        <begin position="205"/>
        <end position="229"/>
    </location>
</feature>
<evidence type="ECO:0000256" key="1">
    <source>
        <dbReference type="ARBA" id="ARBA00004651"/>
    </source>
</evidence>
<dbReference type="InterPro" id="IPR051258">
    <property type="entry name" value="Diverse_Substrate_Transporter"/>
</dbReference>
<protein>
    <submittedName>
        <fullName evidence="8">EamA/RhaT family transporter</fullName>
    </submittedName>
</protein>
<dbReference type="InterPro" id="IPR037185">
    <property type="entry name" value="EmrE-like"/>
</dbReference>
<feature type="transmembrane region" description="Helical" evidence="6">
    <location>
        <begin position="30"/>
        <end position="51"/>
    </location>
</feature>
<keyword evidence="4 6" id="KW-1133">Transmembrane helix</keyword>
<dbReference type="InterPro" id="IPR000620">
    <property type="entry name" value="EamA_dom"/>
</dbReference>
<gene>
    <name evidence="8" type="ORF">E6K76_10400</name>
</gene>
<dbReference type="PANTHER" id="PTHR42920">
    <property type="entry name" value="OS03G0707200 PROTEIN-RELATED"/>
    <property type="match status" value="1"/>
</dbReference>
<evidence type="ECO:0000256" key="6">
    <source>
        <dbReference type="SAM" id="Phobius"/>
    </source>
</evidence>
<feature type="transmembrane region" description="Helical" evidence="6">
    <location>
        <begin position="241"/>
        <end position="258"/>
    </location>
</feature>
<sequence length="345" mass="36532">MHVSPALPVAYCLLAAMLFGASTPVSKALLGSFGPFTLAGLLYLGAALAVIPFSFRGGSAELRRDGRQRRLLGSAVLFGGVAGPVFLLFGLRASPAASVSLWLNVEVVATALLAWSFFHEHLDRRTVIAAGSVLLGGLLLAAPAGVAGLRAGAWVALACMCWGLDNNLTALVSGFTPPQTTAVKGLVAGTVNLALGVLFEGSPPAGIALLLALLVGGLAYGFSIALYISGAQLLGASRSQLLFSTSPFWGVVLAWTLFREPVLPAQIAAAPLMTAGLYFMLTARHEHEHTHVAMFHAHSHRHDDGHHNHVHPGLPAWVRHTHAHYHEPTTHTHPHVPDLHHRHEH</sequence>
<comment type="caution">
    <text evidence="8">The sequence shown here is derived from an EMBL/GenBank/DDBJ whole genome shotgun (WGS) entry which is preliminary data.</text>
</comment>
<evidence type="ECO:0000256" key="2">
    <source>
        <dbReference type="ARBA" id="ARBA00022475"/>
    </source>
</evidence>
<dbReference type="EMBL" id="VBOW01000064">
    <property type="protein sequence ID" value="TMQ57420.1"/>
    <property type="molecule type" value="Genomic_DNA"/>
</dbReference>
<dbReference type="PANTHER" id="PTHR42920:SF11">
    <property type="entry name" value="INNER MEMBRANE PROTEIN YTFF"/>
    <property type="match status" value="1"/>
</dbReference>
<keyword evidence="2" id="KW-1003">Cell membrane</keyword>
<dbReference type="AlphaFoldDB" id="A0A538T1B2"/>
<feature type="transmembrane region" description="Helical" evidence="6">
    <location>
        <begin position="97"/>
        <end position="115"/>
    </location>
</feature>
<evidence type="ECO:0000256" key="4">
    <source>
        <dbReference type="ARBA" id="ARBA00022989"/>
    </source>
</evidence>
<evidence type="ECO:0000313" key="8">
    <source>
        <dbReference type="EMBL" id="TMQ57420.1"/>
    </source>
</evidence>
<accession>A0A538T1B2</accession>
<feature type="domain" description="EamA" evidence="7">
    <location>
        <begin position="9"/>
        <end position="140"/>
    </location>
</feature>
<proteinExistence type="predicted"/>
<keyword evidence="3 6" id="KW-0812">Transmembrane</keyword>
<name>A0A538T1B2_UNCEI</name>
<comment type="subcellular location">
    <subcellularLocation>
        <location evidence="1">Cell membrane</location>
        <topology evidence="1">Multi-pass membrane protein</topology>
    </subcellularLocation>
</comment>
<evidence type="ECO:0000259" key="7">
    <source>
        <dbReference type="Pfam" id="PF00892"/>
    </source>
</evidence>